<dbReference type="InterPro" id="IPR023031">
    <property type="entry name" value="OPRT"/>
</dbReference>
<feature type="binding site" evidence="7">
    <location>
        <position position="114"/>
    </location>
    <ligand>
        <name>5-phospho-alpha-D-ribose 1-diphosphate</name>
        <dbReference type="ChEBI" id="CHEBI:58017"/>
        <note>ligand shared between dimeric partners</note>
    </ligand>
</feature>
<feature type="binding site" evidence="7">
    <location>
        <position position="166"/>
    </location>
    <ligand>
        <name>orotate</name>
        <dbReference type="ChEBI" id="CHEBI:30839"/>
    </ligand>
</feature>
<comment type="subunit">
    <text evidence="7">Homodimer.</text>
</comment>
<name>A0AA37V5U5_9BACT</name>
<feature type="binding site" evidence="7">
    <location>
        <position position="108"/>
    </location>
    <ligand>
        <name>5-phospho-alpha-D-ribose 1-diphosphate</name>
        <dbReference type="ChEBI" id="CHEBI:58017"/>
        <note>ligand shared between dimeric partners</note>
    </ligand>
</feature>
<dbReference type="NCBIfam" id="TIGR00336">
    <property type="entry name" value="pyrE"/>
    <property type="match status" value="1"/>
</dbReference>
<proteinExistence type="inferred from homology"/>
<dbReference type="PANTHER" id="PTHR19278:SF9">
    <property type="entry name" value="URIDINE 5'-MONOPHOSPHATE SYNTHASE"/>
    <property type="match status" value="1"/>
</dbReference>
<protein>
    <recommendedName>
        <fullName evidence="2 7">Orotate phosphoribosyltransferase</fullName>
        <shortName evidence="7">OPRT</shortName>
        <shortName evidence="7">OPRTase</shortName>
        <ecNumber evidence="2 7">2.4.2.10</ecNumber>
    </recommendedName>
</protein>
<dbReference type="PANTHER" id="PTHR19278">
    <property type="entry name" value="OROTATE PHOSPHORIBOSYLTRANSFERASE"/>
    <property type="match status" value="1"/>
</dbReference>
<reference evidence="9" key="1">
    <citation type="submission" date="2022-08" db="EMBL/GenBank/DDBJ databases">
        <title>Draft genome sequencing of Roseisolibacter agri AW1220.</title>
        <authorList>
            <person name="Tobiishi Y."/>
            <person name="Tonouchi A."/>
        </authorList>
    </citation>
    <scope>NUCLEOTIDE SEQUENCE</scope>
    <source>
        <strain evidence="9">AW1220</strain>
    </source>
</reference>
<evidence type="ECO:0000256" key="2">
    <source>
        <dbReference type="ARBA" id="ARBA00011971"/>
    </source>
</evidence>
<dbReference type="Gene3D" id="3.40.50.2020">
    <property type="match status" value="1"/>
</dbReference>
<dbReference type="HAMAP" id="MF_01208">
    <property type="entry name" value="PyrE"/>
    <property type="match status" value="1"/>
</dbReference>
<dbReference type="InterPro" id="IPR004467">
    <property type="entry name" value="Or_phspho_trans_dom"/>
</dbReference>
<feature type="binding site" description="in other chain" evidence="7">
    <location>
        <begin position="134"/>
        <end position="142"/>
    </location>
    <ligand>
        <name>5-phospho-alpha-D-ribose 1-diphosphate</name>
        <dbReference type="ChEBI" id="CHEBI:58017"/>
        <note>ligand shared between dimeric partners</note>
    </ligand>
</feature>
<evidence type="ECO:0000256" key="3">
    <source>
        <dbReference type="ARBA" id="ARBA00022676"/>
    </source>
</evidence>
<comment type="caution">
    <text evidence="9">The sequence shown here is derived from an EMBL/GenBank/DDBJ whole genome shotgun (WGS) entry which is preliminary data.</text>
</comment>
<dbReference type="RefSeq" id="WP_284349013.1">
    <property type="nucleotide sequence ID" value="NZ_BRXS01000002.1"/>
</dbReference>
<evidence type="ECO:0000313" key="10">
    <source>
        <dbReference type="Proteomes" id="UP001161325"/>
    </source>
</evidence>
<comment type="cofactor">
    <cofactor evidence="7">
        <name>Mg(2+)</name>
        <dbReference type="ChEBI" id="CHEBI:18420"/>
    </cofactor>
</comment>
<keyword evidence="10" id="KW-1185">Reference proteome</keyword>
<dbReference type="CDD" id="cd06223">
    <property type="entry name" value="PRTases_typeI"/>
    <property type="match status" value="1"/>
</dbReference>
<comment type="pathway">
    <text evidence="1 7">Pyrimidine metabolism; UMP biosynthesis via de novo pathway; UMP from orotate: step 1/2.</text>
</comment>
<comment type="catalytic activity">
    <reaction evidence="7">
        <text>orotidine 5'-phosphate + diphosphate = orotate + 5-phospho-alpha-D-ribose 1-diphosphate</text>
        <dbReference type="Rhea" id="RHEA:10380"/>
        <dbReference type="ChEBI" id="CHEBI:30839"/>
        <dbReference type="ChEBI" id="CHEBI:33019"/>
        <dbReference type="ChEBI" id="CHEBI:57538"/>
        <dbReference type="ChEBI" id="CHEBI:58017"/>
        <dbReference type="EC" id="2.4.2.10"/>
    </reaction>
</comment>
<evidence type="ECO:0000259" key="8">
    <source>
        <dbReference type="Pfam" id="PF00156"/>
    </source>
</evidence>
<evidence type="ECO:0000313" key="9">
    <source>
        <dbReference type="EMBL" id="GLC24566.1"/>
    </source>
</evidence>
<comment type="function">
    <text evidence="7">Catalyzes the transfer of a ribosyl phosphate group from 5-phosphoribose 1-diphosphate to orotate, leading to the formation of orotidine monophosphate (OMP).</text>
</comment>
<evidence type="ECO:0000256" key="4">
    <source>
        <dbReference type="ARBA" id="ARBA00022679"/>
    </source>
</evidence>
<feature type="binding site" evidence="7">
    <location>
        <position position="112"/>
    </location>
    <ligand>
        <name>5-phospho-alpha-D-ribose 1-diphosphate</name>
        <dbReference type="ChEBI" id="CHEBI:58017"/>
        <note>ligand shared between dimeric partners</note>
    </ligand>
</feature>
<dbReference type="FunFam" id="3.40.50.2020:FF:000029">
    <property type="entry name" value="Orotate phosphoribosyltransferase"/>
    <property type="match status" value="1"/>
</dbReference>
<dbReference type="InterPro" id="IPR029057">
    <property type="entry name" value="PRTase-like"/>
</dbReference>
<dbReference type="SUPFAM" id="SSF53271">
    <property type="entry name" value="PRTase-like"/>
    <property type="match status" value="1"/>
</dbReference>
<organism evidence="9 10">
    <name type="scientific">Roseisolibacter agri</name>
    <dbReference type="NCBI Taxonomy" id="2014610"/>
    <lineage>
        <taxon>Bacteria</taxon>
        <taxon>Pseudomonadati</taxon>
        <taxon>Gemmatimonadota</taxon>
        <taxon>Gemmatimonadia</taxon>
        <taxon>Gemmatimonadales</taxon>
        <taxon>Gemmatimonadaceae</taxon>
        <taxon>Roseisolibacter</taxon>
    </lineage>
</organism>
<keyword evidence="6 7" id="KW-0665">Pyrimidine biosynthesis</keyword>
<sequence>MSHPSAPDDASQEASARLVALLAERSARRGDFTLASGRRSTLYVDARLTTMSPDGLALIGPTALAAIAREGWSVDAVGGLTLGADPVSYAIAYASALAGRPVRAFTVRKEAKQHGTGRLIEGPFRSGDRVVVVEDVITTGGSALRAVEAIRAAGGTVVGVLAVVDREEGGREAIEGAGLPVVALARAADIVARMPA</sequence>
<keyword evidence="4 7" id="KW-0808">Transferase</keyword>
<evidence type="ECO:0000256" key="6">
    <source>
        <dbReference type="ARBA" id="ARBA00022975"/>
    </source>
</evidence>
<dbReference type="Pfam" id="PF00156">
    <property type="entry name" value="Pribosyltran"/>
    <property type="match status" value="1"/>
</dbReference>
<comment type="similarity">
    <text evidence="7">Belongs to the purine/pyrimidine phosphoribosyltransferase family. PyrE subfamily.</text>
</comment>
<feature type="domain" description="Phosphoribosyltransferase" evidence="8">
    <location>
        <begin position="72"/>
        <end position="171"/>
    </location>
</feature>
<keyword evidence="3 7" id="KW-0328">Glycosyltransferase</keyword>
<feature type="binding site" evidence="7">
    <location>
        <position position="138"/>
    </location>
    <ligand>
        <name>orotate</name>
        <dbReference type="ChEBI" id="CHEBI:30839"/>
    </ligand>
</feature>
<dbReference type="GO" id="GO:0044205">
    <property type="term" value="P:'de novo' UMP biosynthetic process"/>
    <property type="evidence" value="ECO:0007669"/>
    <property type="project" value="UniProtKB-UniRule"/>
</dbReference>
<dbReference type="EC" id="2.4.2.10" evidence="2 7"/>
<keyword evidence="5 7" id="KW-0460">Magnesium</keyword>
<dbReference type="AlphaFoldDB" id="A0AA37V5U5"/>
<dbReference type="EMBL" id="BRXS01000002">
    <property type="protein sequence ID" value="GLC24566.1"/>
    <property type="molecule type" value="Genomic_DNA"/>
</dbReference>
<gene>
    <name evidence="7 9" type="primary">pyrE</name>
    <name evidence="9" type="ORF">rosag_10790</name>
</gene>
<dbReference type="Proteomes" id="UP001161325">
    <property type="component" value="Unassembled WGS sequence"/>
</dbReference>
<evidence type="ECO:0000256" key="1">
    <source>
        <dbReference type="ARBA" id="ARBA00004889"/>
    </source>
</evidence>
<dbReference type="GO" id="GO:0019856">
    <property type="term" value="P:pyrimidine nucleobase biosynthetic process"/>
    <property type="evidence" value="ECO:0007669"/>
    <property type="project" value="TreeGrafter"/>
</dbReference>
<dbReference type="GO" id="GO:0000287">
    <property type="term" value="F:magnesium ion binding"/>
    <property type="evidence" value="ECO:0007669"/>
    <property type="project" value="UniProtKB-UniRule"/>
</dbReference>
<accession>A0AA37V5U5</accession>
<dbReference type="InterPro" id="IPR000836">
    <property type="entry name" value="PRTase_dom"/>
</dbReference>
<evidence type="ECO:0000256" key="5">
    <source>
        <dbReference type="ARBA" id="ARBA00022842"/>
    </source>
</evidence>
<dbReference type="GO" id="GO:0004588">
    <property type="term" value="F:orotate phosphoribosyltransferase activity"/>
    <property type="evidence" value="ECO:0007669"/>
    <property type="project" value="UniProtKB-UniRule"/>
</dbReference>
<comment type="caution">
    <text evidence="7">Lacks conserved residue(s) required for the propagation of feature annotation.</text>
</comment>
<evidence type="ECO:0000256" key="7">
    <source>
        <dbReference type="HAMAP-Rule" id="MF_01208"/>
    </source>
</evidence>
<feature type="binding site" description="in other chain" evidence="7">
    <location>
        <position position="109"/>
    </location>
    <ligand>
        <name>5-phospho-alpha-D-ribose 1-diphosphate</name>
        <dbReference type="ChEBI" id="CHEBI:58017"/>
        <note>ligand shared between dimeric partners</note>
    </ligand>
</feature>